<dbReference type="GO" id="GO:0005524">
    <property type="term" value="F:ATP binding"/>
    <property type="evidence" value="ECO:0007669"/>
    <property type="project" value="UniProtKB-UniRule"/>
</dbReference>
<dbReference type="FunFam" id="1.10.510.10:FF:000626">
    <property type="entry name" value="probable L-type lectin-domain containing receptor kinase S.5"/>
    <property type="match status" value="1"/>
</dbReference>
<sequence length="464" mass="52181">MSNGTEANTTNPTLSAEIDLTKHLPEDVYVGFSASTGSQVELNCVKSWSFNSTNVESERDSKQPVESERDSLLWLWIMIPTLAIVLLCGFAGYLGWKRKENRKKRPDPYIIHRLGSSTASPCNFGLKELKSATRNFDAVNKLGKGGFGTVYKGFLKQLNMEVAIKRVSKDSHQGKEEFISEVTTISHLEHKNLVKLFGWCYEDDELLLIYKLMPNGSLDKFIYPDGSSKAPEMVLSWERRLNIICGVASALDYLHDGCEKRVLHRDVKASNVMLDAEFNAKLGDFGLARTVRQDGETHYSTKGIAGTYGYMAPECFLTNRATVETDVYGFGVFVLEVLCGRRPGNKLQKDHIHQYVGNYIIDWVWDLYSKEQIHEAVDPRLEHNFDKDQTEVVLMLGLACCHPNPHKRPSMKVALQILKGETAPPILPNDKPAFMWPALDCPEEESKIYFSGGILSLSTELSGR</sequence>
<evidence type="ECO:0000256" key="1">
    <source>
        <dbReference type="ARBA" id="ARBA00004479"/>
    </source>
</evidence>
<comment type="caution">
    <text evidence="18">The sequence shown here is derived from an EMBL/GenBank/DDBJ whole genome shotgun (WGS) entry which is preliminary data.</text>
</comment>
<evidence type="ECO:0000256" key="8">
    <source>
        <dbReference type="ARBA" id="ARBA00022734"/>
    </source>
</evidence>
<gene>
    <name evidence="18" type="ORF">MKW94_018412</name>
</gene>
<keyword evidence="7" id="KW-0732">Signal</keyword>
<evidence type="ECO:0000256" key="15">
    <source>
        <dbReference type="RuleBase" id="RU000304"/>
    </source>
</evidence>
<keyword evidence="11 14" id="KW-0067">ATP-binding</keyword>
<evidence type="ECO:0000256" key="13">
    <source>
        <dbReference type="ARBA" id="ARBA00023136"/>
    </source>
</evidence>
<dbReference type="Gene3D" id="2.60.120.200">
    <property type="match status" value="1"/>
</dbReference>
<feature type="binding site" evidence="14">
    <location>
        <position position="165"/>
    </location>
    <ligand>
        <name>ATP</name>
        <dbReference type="ChEBI" id="CHEBI:30616"/>
    </ligand>
</feature>
<dbReference type="InterPro" id="IPR001245">
    <property type="entry name" value="Ser-Thr/Tyr_kinase_cat_dom"/>
</dbReference>
<proteinExistence type="inferred from homology"/>
<dbReference type="GO" id="GO:0030246">
    <property type="term" value="F:carbohydrate binding"/>
    <property type="evidence" value="ECO:0007669"/>
    <property type="project" value="UniProtKB-KW"/>
</dbReference>
<dbReference type="AlphaFoldDB" id="A0AA41VTW0"/>
<feature type="domain" description="Protein kinase" evidence="17">
    <location>
        <begin position="136"/>
        <end position="427"/>
    </location>
</feature>
<evidence type="ECO:0000256" key="12">
    <source>
        <dbReference type="ARBA" id="ARBA00022989"/>
    </source>
</evidence>
<keyword evidence="10" id="KW-0418">Kinase</keyword>
<evidence type="ECO:0000256" key="4">
    <source>
        <dbReference type="ARBA" id="ARBA00022527"/>
    </source>
</evidence>
<keyword evidence="12 16" id="KW-1133">Transmembrane helix</keyword>
<organism evidence="18 19">
    <name type="scientific">Papaver nudicaule</name>
    <name type="common">Iceland poppy</name>
    <dbReference type="NCBI Taxonomy" id="74823"/>
    <lineage>
        <taxon>Eukaryota</taxon>
        <taxon>Viridiplantae</taxon>
        <taxon>Streptophyta</taxon>
        <taxon>Embryophyta</taxon>
        <taxon>Tracheophyta</taxon>
        <taxon>Spermatophyta</taxon>
        <taxon>Magnoliopsida</taxon>
        <taxon>Ranunculales</taxon>
        <taxon>Papaveraceae</taxon>
        <taxon>Papaveroideae</taxon>
        <taxon>Papaver</taxon>
    </lineage>
</organism>
<keyword evidence="13 16" id="KW-0472">Membrane</keyword>
<evidence type="ECO:0000256" key="7">
    <source>
        <dbReference type="ARBA" id="ARBA00022729"/>
    </source>
</evidence>
<dbReference type="EMBL" id="JAJJMA010292734">
    <property type="protein sequence ID" value="MCL7047424.1"/>
    <property type="molecule type" value="Genomic_DNA"/>
</dbReference>
<keyword evidence="5" id="KW-0808">Transferase</keyword>
<evidence type="ECO:0000259" key="17">
    <source>
        <dbReference type="PROSITE" id="PS50011"/>
    </source>
</evidence>
<dbReference type="GO" id="GO:0016020">
    <property type="term" value="C:membrane"/>
    <property type="evidence" value="ECO:0007669"/>
    <property type="project" value="UniProtKB-SubCell"/>
</dbReference>
<keyword evidence="6 16" id="KW-0812">Transmembrane</keyword>
<accession>A0AA41VTW0</accession>
<dbReference type="InterPro" id="IPR013320">
    <property type="entry name" value="ConA-like_dom_sf"/>
</dbReference>
<keyword evidence="19" id="KW-1185">Reference proteome</keyword>
<dbReference type="InterPro" id="IPR008271">
    <property type="entry name" value="Ser/Thr_kinase_AS"/>
</dbReference>
<comment type="subcellular location">
    <subcellularLocation>
        <location evidence="1">Membrane</location>
        <topology evidence="1">Single-pass type I membrane protein</topology>
    </subcellularLocation>
</comment>
<evidence type="ECO:0000256" key="9">
    <source>
        <dbReference type="ARBA" id="ARBA00022741"/>
    </source>
</evidence>
<reference evidence="18" key="1">
    <citation type="submission" date="2022-03" db="EMBL/GenBank/DDBJ databases">
        <title>A functionally conserved STORR gene fusion in Papaver species that diverged 16.8 million years ago.</title>
        <authorList>
            <person name="Catania T."/>
        </authorList>
    </citation>
    <scope>NUCLEOTIDE SEQUENCE</scope>
    <source>
        <strain evidence="18">S-191538</strain>
    </source>
</reference>
<dbReference type="PROSITE" id="PS50011">
    <property type="entry name" value="PROTEIN_KINASE_DOM"/>
    <property type="match status" value="1"/>
</dbReference>
<dbReference type="Pfam" id="PF00139">
    <property type="entry name" value="Lectin_legB"/>
    <property type="match status" value="1"/>
</dbReference>
<evidence type="ECO:0000256" key="2">
    <source>
        <dbReference type="ARBA" id="ARBA00008536"/>
    </source>
</evidence>
<dbReference type="SMART" id="SM00220">
    <property type="entry name" value="S_TKc"/>
    <property type="match status" value="1"/>
</dbReference>
<evidence type="ECO:0000256" key="10">
    <source>
        <dbReference type="ARBA" id="ARBA00022777"/>
    </source>
</evidence>
<dbReference type="GO" id="GO:0006952">
    <property type="term" value="P:defense response"/>
    <property type="evidence" value="ECO:0007669"/>
    <property type="project" value="UniProtKB-ARBA"/>
</dbReference>
<dbReference type="GO" id="GO:0004674">
    <property type="term" value="F:protein serine/threonine kinase activity"/>
    <property type="evidence" value="ECO:0007669"/>
    <property type="project" value="UniProtKB-KW"/>
</dbReference>
<comment type="similarity">
    <text evidence="2">In the N-terminal section; belongs to the leguminous lectin family.</text>
</comment>
<protein>
    <recommendedName>
        <fullName evidence="17">Protein kinase domain-containing protein</fullName>
    </recommendedName>
</protein>
<dbReference type="InterPro" id="IPR017441">
    <property type="entry name" value="Protein_kinase_ATP_BS"/>
</dbReference>
<dbReference type="Proteomes" id="UP001177140">
    <property type="component" value="Unassembled WGS sequence"/>
</dbReference>
<evidence type="ECO:0000256" key="3">
    <source>
        <dbReference type="ARBA" id="ARBA00010217"/>
    </source>
</evidence>
<evidence type="ECO:0000256" key="6">
    <source>
        <dbReference type="ARBA" id="ARBA00022692"/>
    </source>
</evidence>
<evidence type="ECO:0000256" key="14">
    <source>
        <dbReference type="PROSITE-ProRule" id="PRU10141"/>
    </source>
</evidence>
<dbReference type="PANTHER" id="PTHR27007">
    <property type="match status" value="1"/>
</dbReference>
<dbReference type="Pfam" id="PF07714">
    <property type="entry name" value="PK_Tyr_Ser-Thr"/>
    <property type="match status" value="1"/>
</dbReference>
<dbReference type="SUPFAM" id="SSF56112">
    <property type="entry name" value="Protein kinase-like (PK-like)"/>
    <property type="match status" value="1"/>
</dbReference>
<feature type="transmembrane region" description="Helical" evidence="16">
    <location>
        <begin position="73"/>
        <end position="96"/>
    </location>
</feature>
<dbReference type="InterPro" id="IPR001220">
    <property type="entry name" value="Legume_lectin_dom"/>
</dbReference>
<dbReference type="PROSITE" id="PS00108">
    <property type="entry name" value="PROTEIN_KINASE_ST"/>
    <property type="match status" value="1"/>
</dbReference>
<keyword evidence="4 15" id="KW-0723">Serine/threonine-protein kinase</keyword>
<evidence type="ECO:0000256" key="11">
    <source>
        <dbReference type="ARBA" id="ARBA00022840"/>
    </source>
</evidence>
<name>A0AA41VTW0_PAPNU</name>
<dbReference type="InterPro" id="IPR000719">
    <property type="entry name" value="Prot_kinase_dom"/>
</dbReference>
<evidence type="ECO:0000313" key="19">
    <source>
        <dbReference type="Proteomes" id="UP001177140"/>
    </source>
</evidence>
<evidence type="ECO:0000256" key="16">
    <source>
        <dbReference type="SAM" id="Phobius"/>
    </source>
</evidence>
<comment type="similarity">
    <text evidence="3">In the C-terminal section; belongs to the protein kinase superfamily. Ser/Thr protein kinase family.</text>
</comment>
<keyword evidence="8" id="KW-0430">Lectin</keyword>
<comment type="similarity">
    <text evidence="15">Belongs to the protein kinase superfamily.</text>
</comment>
<dbReference type="Gene3D" id="1.10.510.10">
    <property type="entry name" value="Transferase(Phosphotransferase) domain 1"/>
    <property type="match status" value="1"/>
</dbReference>
<dbReference type="FunFam" id="3.30.200.20:FF:000039">
    <property type="entry name" value="receptor-like protein kinase FERONIA"/>
    <property type="match status" value="1"/>
</dbReference>
<dbReference type="InterPro" id="IPR011009">
    <property type="entry name" value="Kinase-like_dom_sf"/>
</dbReference>
<keyword evidence="9 14" id="KW-0547">Nucleotide-binding</keyword>
<evidence type="ECO:0000313" key="18">
    <source>
        <dbReference type="EMBL" id="MCL7047424.1"/>
    </source>
</evidence>
<dbReference type="InterPro" id="IPR050528">
    <property type="entry name" value="L-type_Lectin-RKs"/>
</dbReference>
<dbReference type="GO" id="GO:0051707">
    <property type="term" value="P:response to other organism"/>
    <property type="evidence" value="ECO:0007669"/>
    <property type="project" value="UniProtKB-ARBA"/>
</dbReference>
<evidence type="ECO:0000256" key="5">
    <source>
        <dbReference type="ARBA" id="ARBA00022679"/>
    </source>
</evidence>
<dbReference type="Gene3D" id="3.30.200.20">
    <property type="entry name" value="Phosphorylase Kinase, domain 1"/>
    <property type="match status" value="1"/>
</dbReference>
<dbReference type="SUPFAM" id="SSF49899">
    <property type="entry name" value="Concanavalin A-like lectins/glucanases"/>
    <property type="match status" value="1"/>
</dbReference>
<dbReference type="PROSITE" id="PS00107">
    <property type="entry name" value="PROTEIN_KINASE_ATP"/>
    <property type="match status" value="1"/>
</dbReference>